<dbReference type="Proteomes" id="UP000224080">
    <property type="component" value="Unassembled WGS sequence"/>
</dbReference>
<dbReference type="OrthoDB" id="6082470at2759"/>
<evidence type="ECO:0000313" key="2">
    <source>
        <dbReference type="EMBL" id="PGG96791.1"/>
    </source>
</evidence>
<name>A0A2B7WJV6_9EURO</name>
<feature type="compositionally biased region" description="Basic and acidic residues" evidence="1">
    <location>
        <begin position="218"/>
        <end position="227"/>
    </location>
</feature>
<reference evidence="2 3" key="1">
    <citation type="submission" date="2017-10" db="EMBL/GenBank/DDBJ databases">
        <title>Comparative genomics in systemic dimorphic fungi from Ajellomycetaceae.</title>
        <authorList>
            <person name="Munoz J.F."/>
            <person name="Mcewen J.G."/>
            <person name="Clay O.K."/>
            <person name="Cuomo C.A."/>
        </authorList>
    </citation>
    <scope>NUCLEOTIDE SEQUENCE [LARGE SCALE GENOMIC DNA]</scope>
    <source>
        <strain evidence="2 3">UAMH130</strain>
    </source>
</reference>
<dbReference type="AlphaFoldDB" id="A0A2B7WJV6"/>
<dbReference type="STRING" id="2060905.A0A2B7WJV6"/>
<sequence>MSSLSSLPPPHLSPLIDLPEIIVLCREEENITAFQEALAKYWPAVTLSPPTASTTTTPEPAQQPAQKIKISTLHERLQSVPPSQPFDVVVSPANSYGRLDGAFDDAISRVFCLPDHPYNTLTKAAQKTLYKQWRGYAPPGTCTLVPFPEEIVKTGRALGGCRWVALCPTMRMPENVVWDREVIYKCVWGLMVEVERWNRGVREAEGEGDGAGEEADGDKEGKQEENKKKRIDRILMPPLAVGVGKVSKERWAAQTVFAMKHFVDALERPERWANLDWGDLGEESFQVEMTWKYEGIMGKR</sequence>
<protein>
    <recommendedName>
        <fullName evidence="4">Macro-like domain-containing protein</fullName>
    </recommendedName>
</protein>
<dbReference type="InterPro" id="IPR043472">
    <property type="entry name" value="Macro_dom-like"/>
</dbReference>
<feature type="compositionally biased region" description="Acidic residues" evidence="1">
    <location>
        <begin position="206"/>
        <end position="217"/>
    </location>
</feature>
<evidence type="ECO:0000313" key="3">
    <source>
        <dbReference type="Proteomes" id="UP000224080"/>
    </source>
</evidence>
<accession>A0A2B7WJV6</accession>
<organism evidence="2 3">
    <name type="scientific">Blastomyces parvus</name>
    <dbReference type="NCBI Taxonomy" id="2060905"/>
    <lineage>
        <taxon>Eukaryota</taxon>
        <taxon>Fungi</taxon>
        <taxon>Dikarya</taxon>
        <taxon>Ascomycota</taxon>
        <taxon>Pezizomycotina</taxon>
        <taxon>Eurotiomycetes</taxon>
        <taxon>Eurotiomycetidae</taxon>
        <taxon>Onygenales</taxon>
        <taxon>Ajellomycetaceae</taxon>
        <taxon>Blastomyces</taxon>
    </lineage>
</organism>
<feature type="region of interest" description="Disordered" evidence="1">
    <location>
        <begin position="203"/>
        <end position="228"/>
    </location>
</feature>
<dbReference type="Gene3D" id="3.40.220.10">
    <property type="entry name" value="Leucine Aminopeptidase, subunit E, domain 1"/>
    <property type="match status" value="1"/>
</dbReference>
<evidence type="ECO:0008006" key="4">
    <source>
        <dbReference type="Google" id="ProtNLM"/>
    </source>
</evidence>
<keyword evidence="3" id="KW-1185">Reference proteome</keyword>
<dbReference type="EMBL" id="PDNC01000163">
    <property type="protein sequence ID" value="PGG96791.1"/>
    <property type="molecule type" value="Genomic_DNA"/>
</dbReference>
<comment type="caution">
    <text evidence="2">The sequence shown here is derived from an EMBL/GenBank/DDBJ whole genome shotgun (WGS) entry which is preliminary data.</text>
</comment>
<proteinExistence type="predicted"/>
<gene>
    <name evidence="2" type="ORF">GX51_07655</name>
</gene>
<evidence type="ECO:0000256" key="1">
    <source>
        <dbReference type="SAM" id="MobiDB-lite"/>
    </source>
</evidence>
<dbReference type="SUPFAM" id="SSF52949">
    <property type="entry name" value="Macro domain-like"/>
    <property type="match status" value="1"/>
</dbReference>